<dbReference type="Proteomes" id="UP000578252">
    <property type="component" value="Unassembled WGS sequence"/>
</dbReference>
<evidence type="ECO:0000313" key="2">
    <source>
        <dbReference type="EMBL" id="NMW65522.1"/>
    </source>
</evidence>
<evidence type="ECO:0000313" key="4">
    <source>
        <dbReference type="Proteomes" id="UP001209486"/>
    </source>
</evidence>
<dbReference type="EMBL" id="VSZY01000012">
    <property type="protein sequence ID" value="MCU9969243.1"/>
    <property type="molecule type" value="Genomic_DNA"/>
</dbReference>
<organism evidence="2 3">
    <name type="scientific">Mobiluncus mulieris</name>
    <dbReference type="NCBI Taxonomy" id="2052"/>
    <lineage>
        <taxon>Bacteria</taxon>
        <taxon>Bacillati</taxon>
        <taxon>Actinomycetota</taxon>
        <taxon>Actinomycetes</taxon>
        <taxon>Actinomycetales</taxon>
        <taxon>Actinomycetaceae</taxon>
        <taxon>Mobiluncus</taxon>
    </lineage>
</organism>
<protein>
    <submittedName>
        <fullName evidence="2">Uncharacterized protein</fullName>
    </submittedName>
</protein>
<reference evidence="1 4" key="1">
    <citation type="submission" date="2019-08" db="EMBL/GenBank/DDBJ databases">
        <title>Comparison of rpoB and gyrB Sequences from Mobiluncus Species and Development of a Multiplex PCR Method for Clinical Detection of Mobiluncus curtisii and Mobiluncus mulieris.</title>
        <authorList>
            <person name="Yang L."/>
            <person name="Shen Y."/>
            <person name="Xu G."/>
            <person name="Shu L.-B."/>
            <person name="Hu J."/>
            <person name="Zhang R."/>
            <person name="Wang Y."/>
            <person name="Zhou H.-W."/>
            <person name="Zhang X."/>
        </authorList>
    </citation>
    <scope>NUCLEOTIDE SEQUENCE [LARGE SCALE GENOMIC DNA]</scope>
    <source>
        <strain evidence="1 4">M26</strain>
    </source>
</reference>
<dbReference type="Proteomes" id="UP001209486">
    <property type="component" value="Unassembled WGS sequence"/>
</dbReference>
<accession>A0A7Y0Y6L8</accession>
<name>A0A7Y0Y6L8_9ACTO</name>
<gene>
    <name evidence="1" type="ORF">FYZ43_07525</name>
    <name evidence="2" type="ORF">HHJ78_08325</name>
</gene>
<proteinExistence type="predicted"/>
<dbReference type="RefSeq" id="WP_169756832.1">
    <property type="nucleotide sequence ID" value="NZ_CAMPNB010000004.1"/>
</dbReference>
<evidence type="ECO:0000313" key="1">
    <source>
        <dbReference type="EMBL" id="MCU9969243.1"/>
    </source>
</evidence>
<comment type="caution">
    <text evidence="2">The sequence shown here is derived from an EMBL/GenBank/DDBJ whole genome shotgun (WGS) entry which is preliminary data.</text>
</comment>
<evidence type="ECO:0000313" key="3">
    <source>
        <dbReference type="Proteomes" id="UP000578252"/>
    </source>
</evidence>
<dbReference type="EMBL" id="JABCUR010000007">
    <property type="protein sequence ID" value="NMW65522.1"/>
    <property type="molecule type" value="Genomic_DNA"/>
</dbReference>
<sequence>MHNTFSFLEVADLLGWHDTEVLESVDTGVLPTIYRLSDLLNNPGWPYKKLDNPLISEVQLREFIYSSLNDFRHDFSLPDALATLHYNGIPIWELRKLLYISTDINYDYMEAIMLKHVDNYIKDKDNFYILPTYHIFPDYCNEFVIEDVFRGTLDLGIEHRVVVNSIIEAPNLKIEDATERIQFLLKSQPSYLIDSYKLIDSLNTEFTTLYPDSESLSAITVHDFTGIPYRYARIMEQEGTLTGNSLIEEFKARLAKIHSLHMTLEPR</sequence>
<dbReference type="AlphaFoldDB" id="A0A7Y0Y6L8"/>
<reference evidence="2 3" key="2">
    <citation type="submission" date="2020-04" db="EMBL/GenBank/DDBJ databases">
        <title>Antimicrobial susceptibility and clonality of vaginal-derived multi-drug resistant Mobiluncus isolates in China.</title>
        <authorList>
            <person name="Zhang X."/>
        </authorList>
    </citation>
    <scope>NUCLEOTIDE SEQUENCE [LARGE SCALE GENOMIC DNA]</scope>
    <source>
        <strain evidence="2 3">13</strain>
    </source>
</reference>